<dbReference type="SMART" id="SM00388">
    <property type="entry name" value="HisKA"/>
    <property type="match status" value="1"/>
</dbReference>
<dbReference type="PROSITE" id="PS50113">
    <property type="entry name" value="PAC"/>
    <property type="match status" value="1"/>
</dbReference>
<dbReference type="PANTHER" id="PTHR43065:SF42">
    <property type="entry name" value="TWO-COMPONENT SENSOR PPRA"/>
    <property type="match status" value="1"/>
</dbReference>
<protein>
    <recommendedName>
        <fullName evidence="2">histidine kinase</fullName>
        <ecNumber evidence="2">2.7.13.3</ecNumber>
    </recommendedName>
</protein>
<dbReference type="SUPFAM" id="SSF47384">
    <property type="entry name" value="Homodimeric domain of signal transducing histidine kinase"/>
    <property type="match status" value="1"/>
</dbReference>
<dbReference type="EC" id="2.7.13.3" evidence="2"/>
<dbReference type="Pfam" id="PF00072">
    <property type="entry name" value="Response_reg"/>
    <property type="match status" value="1"/>
</dbReference>
<accession>A0A831UEA4</accession>
<dbReference type="InterPro" id="IPR036890">
    <property type="entry name" value="HATPase_C_sf"/>
</dbReference>
<dbReference type="EMBL" id="DSOV01000065">
    <property type="protein sequence ID" value="HEN43532.1"/>
    <property type="molecule type" value="Genomic_DNA"/>
</dbReference>
<dbReference type="Gene3D" id="3.40.50.2300">
    <property type="match status" value="1"/>
</dbReference>
<dbReference type="InterPro" id="IPR003594">
    <property type="entry name" value="HATPase_dom"/>
</dbReference>
<feature type="domain" description="Response regulatory" evidence="6">
    <location>
        <begin position="363"/>
        <end position="483"/>
    </location>
</feature>
<feature type="domain" description="PAS" evidence="7">
    <location>
        <begin position="1"/>
        <end position="68"/>
    </location>
</feature>
<name>A0A831UEA4_GEOME</name>
<dbReference type="InterPro" id="IPR036097">
    <property type="entry name" value="HisK_dim/P_sf"/>
</dbReference>
<dbReference type="InterPro" id="IPR013656">
    <property type="entry name" value="PAS_4"/>
</dbReference>
<organism evidence="9">
    <name type="scientific">Geobacter metallireducens</name>
    <dbReference type="NCBI Taxonomy" id="28232"/>
    <lineage>
        <taxon>Bacteria</taxon>
        <taxon>Pseudomonadati</taxon>
        <taxon>Thermodesulfobacteriota</taxon>
        <taxon>Desulfuromonadia</taxon>
        <taxon>Geobacterales</taxon>
        <taxon>Geobacteraceae</taxon>
        <taxon>Geobacter</taxon>
    </lineage>
</organism>
<reference evidence="9" key="1">
    <citation type="journal article" date="2020" name="mSystems">
        <title>Genome- and Community-Level Interaction Insights into Carbon Utilization and Element Cycling Functions of Hydrothermarchaeota in Hydrothermal Sediment.</title>
        <authorList>
            <person name="Zhou Z."/>
            <person name="Liu Y."/>
            <person name="Xu W."/>
            <person name="Pan J."/>
            <person name="Luo Z.H."/>
            <person name="Li M."/>
        </authorList>
    </citation>
    <scope>NUCLEOTIDE SEQUENCE [LARGE SCALE GENOMIC DNA]</scope>
    <source>
        <strain evidence="9">SpSt-349</strain>
    </source>
</reference>
<feature type="domain" description="PAC" evidence="8">
    <location>
        <begin position="69"/>
        <end position="125"/>
    </location>
</feature>
<proteinExistence type="predicted"/>
<dbReference type="PROSITE" id="PS50110">
    <property type="entry name" value="RESPONSE_REGULATORY"/>
    <property type="match status" value="1"/>
</dbReference>
<dbReference type="SUPFAM" id="SSF52172">
    <property type="entry name" value="CheY-like"/>
    <property type="match status" value="1"/>
</dbReference>
<dbReference type="InterPro" id="IPR011006">
    <property type="entry name" value="CheY-like_superfamily"/>
</dbReference>
<evidence type="ECO:0000259" key="6">
    <source>
        <dbReference type="PROSITE" id="PS50110"/>
    </source>
</evidence>
<dbReference type="InterPro" id="IPR035965">
    <property type="entry name" value="PAS-like_dom_sf"/>
</dbReference>
<evidence type="ECO:0000259" key="8">
    <source>
        <dbReference type="PROSITE" id="PS50113"/>
    </source>
</evidence>
<dbReference type="SUPFAM" id="SSF55874">
    <property type="entry name" value="ATPase domain of HSP90 chaperone/DNA topoisomerase II/histidine kinase"/>
    <property type="match status" value="1"/>
</dbReference>
<dbReference type="Pfam" id="PF00512">
    <property type="entry name" value="HisKA"/>
    <property type="match status" value="1"/>
</dbReference>
<dbReference type="CDD" id="cd00082">
    <property type="entry name" value="HisKA"/>
    <property type="match status" value="1"/>
</dbReference>
<dbReference type="PROSITE" id="PS50112">
    <property type="entry name" value="PAS"/>
    <property type="match status" value="1"/>
</dbReference>
<dbReference type="InterPro" id="IPR005467">
    <property type="entry name" value="His_kinase_dom"/>
</dbReference>
<evidence type="ECO:0000256" key="2">
    <source>
        <dbReference type="ARBA" id="ARBA00012438"/>
    </source>
</evidence>
<dbReference type="Gene3D" id="3.30.450.20">
    <property type="entry name" value="PAS domain"/>
    <property type="match status" value="1"/>
</dbReference>
<evidence type="ECO:0000256" key="4">
    <source>
        <dbReference type="PROSITE-ProRule" id="PRU00169"/>
    </source>
</evidence>
<dbReference type="CDD" id="cd00130">
    <property type="entry name" value="PAS"/>
    <property type="match status" value="1"/>
</dbReference>
<dbReference type="PRINTS" id="PR00344">
    <property type="entry name" value="BCTRLSENSOR"/>
</dbReference>
<evidence type="ECO:0000259" key="7">
    <source>
        <dbReference type="PROSITE" id="PS50112"/>
    </source>
</evidence>
<dbReference type="InterPro" id="IPR000700">
    <property type="entry name" value="PAS-assoc_C"/>
</dbReference>
<feature type="modified residue" description="4-aspartylphosphate" evidence="4">
    <location>
        <position position="417"/>
    </location>
</feature>
<dbReference type="InterPro" id="IPR004358">
    <property type="entry name" value="Sig_transdc_His_kin-like_C"/>
</dbReference>
<dbReference type="Gene3D" id="3.30.565.10">
    <property type="entry name" value="Histidine kinase-like ATPase, C-terminal domain"/>
    <property type="match status" value="1"/>
</dbReference>
<dbReference type="InterPro" id="IPR003661">
    <property type="entry name" value="HisK_dim/P_dom"/>
</dbReference>
<dbReference type="SMART" id="SM00091">
    <property type="entry name" value="PAS"/>
    <property type="match status" value="1"/>
</dbReference>
<dbReference type="SMART" id="SM00387">
    <property type="entry name" value="HATPase_c"/>
    <property type="match status" value="1"/>
</dbReference>
<dbReference type="InterPro" id="IPR000014">
    <property type="entry name" value="PAS"/>
</dbReference>
<dbReference type="SUPFAM" id="SSF55785">
    <property type="entry name" value="PYP-like sensor domain (PAS domain)"/>
    <property type="match status" value="1"/>
</dbReference>
<evidence type="ECO:0000256" key="3">
    <source>
        <dbReference type="ARBA" id="ARBA00022553"/>
    </source>
</evidence>
<sequence length="488" mass="52044">MTLRSIGDGVISVDTGGRVMMLNRAAEQLCGWSQEEAEGRPLGEVFHIINEKTRAPLASPVDEVLRTGRTMELANHTVLIGRDGTERVIADSAAPIRDSAGAIHGVVHVFRDMTQKKELEEELFRARKLESLGVLAGGIAHDFNNLLTGVMGNISLARAMVAADSEAYPLLERAQRASERARDLTQQLLTFSRGGAPVKKVTSLAQLLVDSATFAFRGSNVRCSFAIAEDLWPVEVDPGQMSQVINNLAINADQAMPDGGDIVIRAANIQGGGRRVRIEVEDTGVGIPGKYLSRIFDPYFTTKDHGSGLGLATVYSIVRNHDGEVMVSSRPGEGTCFTIELPAAEAPPAAEPSMGGVLRGSGRVLVMDDDELIRDMAQVALRLLGYEAVTCGEGETALSLYREAMAGGEPFAAVIMDLTIPGGMGGKDAVARLLEYDPAARVIVSSGYSNDPVMANHGDYGFRGAVSKPYSIEQLGRALREVIHGSGG</sequence>
<evidence type="ECO:0000256" key="1">
    <source>
        <dbReference type="ARBA" id="ARBA00000085"/>
    </source>
</evidence>
<gene>
    <name evidence="9" type="ORF">ENQ87_14390</name>
</gene>
<feature type="domain" description="Histidine kinase" evidence="5">
    <location>
        <begin position="138"/>
        <end position="345"/>
    </location>
</feature>
<dbReference type="Gene3D" id="1.10.287.130">
    <property type="match status" value="1"/>
</dbReference>
<evidence type="ECO:0000259" key="5">
    <source>
        <dbReference type="PROSITE" id="PS50109"/>
    </source>
</evidence>
<keyword evidence="3 4" id="KW-0597">Phosphoprotein</keyword>
<dbReference type="InterPro" id="IPR001789">
    <property type="entry name" value="Sig_transdc_resp-reg_receiver"/>
</dbReference>
<comment type="catalytic activity">
    <reaction evidence="1">
        <text>ATP + protein L-histidine = ADP + protein N-phospho-L-histidine.</text>
        <dbReference type="EC" id="2.7.13.3"/>
    </reaction>
</comment>
<dbReference type="SMART" id="SM00448">
    <property type="entry name" value="REC"/>
    <property type="match status" value="1"/>
</dbReference>
<comment type="caution">
    <text evidence="9">The sequence shown here is derived from an EMBL/GenBank/DDBJ whole genome shotgun (WGS) entry which is preliminary data.</text>
</comment>
<dbReference type="NCBIfam" id="TIGR00229">
    <property type="entry name" value="sensory_box"/>
    <property type="match status" value="1"/>
</dbReference>
<dbReference type="PROSITE" id="PS50109">
    <property type="entry name" value="HIS_KIN"/>
    <property type="match status" value="1"/>
</dbReference>
<evidence type="ECO:0000313" key="9">
    <source>
        <dbReference type="EMBL" id="HEN43532.1"/>
    </source>
</evidence>
<dbReference type="GO" id="GO:0000155">
    <property type="term" value="F:phosphorelay sensor kinase activity"/>
    <property type="evidence" value="ECO:0007669"/>
    <property type="project" value="InterPro"/>
</dbReference>
<dbReference type="PANTHER" id="PTHR43065">
    <property type="entry name" value="SENSOR HISTIDINE KINASE"/>
    <property type="match status" value="1"/>
</dbReference>
<dbReference type="Pfam" id="PF02518">
    <property type="entry name" value="HATPase_c"/>
    <property type="match status" value="1"/>
</dbReference>
<dbReference type="Pfam" id="PF08448">
    <property type="entry name" value="PAS_4"/>
    <property type="match status" value="1"/>
</dbReference>
<dbReference type="AlphaFoldDB" id="A0A831UEA4"/>